<feature type="signal peptide" evidence="1">
    <location>
        <begin position="1"/>
        <end position="18"/>
    </location>
</feature>
<dbReference type="PANTHER" id="PTHR10900:SF77">
    <property type="entry name" value="FI19380P1"/>
    <property type="match status" value="1"/>
</dbReference>
<dbReference type="GO" id="GO:0000329">
    <property type="term" value="C:fungal-type vacuole membrane"/>
    <property type="evidence" value="ECO:0007669"/>
    <property type="project" value="TreeGrafter"/>
</dbReference>
<protein>
    <submittedName>
        <fullName evidence="3">Beta-Ig-H3/fasciclin</fullName>
    </submittedName>
</protein>
<feature type="domain" description="FAS1" evidence="2">
    <location>
        <begin position="168"/>
        <end position="298"/>
    </location>
</feature>
<dbReference type="PROSITE" id="PS50213">
    <property type="entry name" value="FAS1"/>
    <property type="match status" value="2"/>
</dbReference>
<dbReference type="InterPro" id="IPR000782">
    <property type="entry name" value="FAS1_domain"/>
</dbReference>
<evidence type="ECO:0000313" key="3">
    <source>
        <dbReference type="EMBL" id="KAF2234813.1"/>
    </source>
</evidence>
<organism evidence="3 4">
    <name type="scientific">Viridothelium virens</name>
    <name type="common">Speckled blister lichen</name>
    <name type="synonym">Trypethelium virens</name>
    <dbReference type="NCBI Taxonomy" id="1048519"/>
    <lineage>
        <taxon>Eukaryota</taxon>
        <taxon>Fungi</taxon>
        <taxon>Dikarya</taxon>
        <taxon>Ascomycota</taxon>
        <taxon>Pezizomycotina</taxon>
        <taxon>Dothideomycetes</taxon>
        <taxon>Dothideomycetes incertae sedis</taxon>
        <taxon>Trypetheliales</taxon>
        <taxon>Trypetheliaceae</taxon>
        <taxon>Viridothelium</taxon>
    </lineage>
</organism>
<evidence type="ECO:0000256" key="1">
    <source>
        <dbReference type="SAM" id="SignalP"/>
    </source>
</evidence>
<dbReference type="PANTHER" id="PTHR10900">
    <property type="entry name" value="PERIOSTIN-RELATED"/>
    <property type="match status" value="1"/>
</dbReference>
<feature type="chain" id="PRO_5025346610" evidence="1">
    <location>
        <begin position="19"/>
        <end position="311"/>
    </location>
</feature>
<dbReference type="Proteomes" id="UP000800092">
    <property type="component" value="Unassembled WGS sequence"/>
</dbReference>
<dbReference type="EMBL" id="ML991796">
    <property type="protein sequence ID" value="KAF2234813.1"/>
    <property type="molecule type" value="Genomic_DNA"/>
</dbReference>
<reference evidence="3" key="1">
    <citation type="journal article" date="2020" name="Stud. Mycol.">
        <title>101 Dothideomycetes genomes: a test case for predicting lifestyles and emergence of pathogens.</title>
        <authorList>
            <person name="Haridas S."/>
            <person name="Albert R."/>
            <person name="Binder M."/>
            <person name="Bloem J."/>
            <person name="Labutti K."/>
            <person name="Salamov A."/>
            <person name="Andreopoulos B."/>
            <person name="Baker S."/>
            <person name="Barry K."/>
            <person name="Bills G."/>
            <person name="Bluhm B."/>
            <person name="Cannon C."/>
            <person name="Castanera R."/>
            <person name="Culley D."/>
            <person name="Daum C."/>
            <person name="Ezra D."/>
            <person name="Gonzalez J."/>
            <person name="Henrissat B."/>
            <person name="Kuo A."/>
            <person name="Liang C."/>
            <person name="Lipzen A."/>
            <person name="Lutzoni F."/>
            <person name="Magnuson J."/>
            <person name="Mondo S."/>
            <person name="Nolan M."/>
            <person name="Ohm R."/>
            <person name="Pangilinan J."/>
            <person name="Park H.-J."/>
            <person name="Ramirez L."/>
            <person name="Alfaro M."/>
            <person name="Sun H."/>
            <person name="Tritt A."/>
            <person name="Yoshinaga Y."/>
            <person name="Zwiers L.-H."/>
            <person name="Turgeon B."/>
            <person name="Goodwin S."/>
            <person name="Spatafora J."/>
            <person name="Crous P."/>
            <person name="Grigoriev I."/>
        </authorList>
    </citation>
    <scope>NUCLEOTIDE SEQUENCE</scope>
    <source>
        <strain evidence="3">Tuck. ex Michener</strain>
    </source>
</reference>
<feature type="domain" description="FAS1" evidence="2">
    <location>
        <begin position="18"/>
        <end position="166"/>
    </location>
</feature>
<keyword evidence="4" id="KW-1185">Reference proteome</keyword>
<gene>
    <name evidence="3" type="ORF">EV356DRAFT_532611</name>
</gene>
<sequence length="311" mass="31924">MLFRLPLILSLGVSCAGAQSLEDVLTSNSQLTSLVNALEEFPDLLEELNSAQNITVLAPDNAAFAALASTPAGQAAASDPSLLEAVLEYHVISGTYLASDIPATGAFVPTLLTNASYTNVTGGQRVEGINTDGSVTFFSGGKAESDVSQADITFDGGVVHIIDSVLTIPANITATAQAAGLTTLANALIQTNLLETVNVLPDLTVFAPTNAAFAAINSTVGNLTNTQLAGVLEYHVINGTVGYSTLLTNGETISTLDNGLNVTITLPGSGAVKVNQANVVIPDVLVANGVVHVIDSVLIPASSQRSWLPRL</sequence>
<dbReference type="AlphaFoldDB" id="A0A6A6HBF6"/>
<name>A0A6A6HBF6_VIRVR</name>
<dbReference type="GO" id="GO:0016236">
    <property type="term" value="P:macroautophagy"/>
    <property type="evidence" value="ECO:0007669"/>
    <property type="project" value="TreeGrafter"/>
</dbReference>
<keyword evidence="1" id="KW-0732">Signal</keyword>
<dbReference type="SUPFAM" id="SSF82153">
    <property type="entry name" value="FAS1 domain"/>
    <property type="match status" value="2"/>
</dbReference>
<dbReference type="Gene3D" id="2.30.180.10">
    <property type="entry name" value="FAS1 domain"/>
    <property type="match status" value="2"/>
</dbReference>
<dbReference type="InterPro" id="IPR050904">
    <property type="entry name" value="Adhesion/Biosynth-related"/>
</dbReference>
<accession>A0A6A6HBF6</accession>
<evidence type="ECO:0000313" key="4">
    <source>
        <dbReference type="Proteomes" id="UP000800092"/>
    </source>
</evidence>
<proteinExistence type="predicted"/>
<dbReference type="OrthoDB" id="286301at2759"/>
<evidence type="ECO:0000259" key="2">
    <source>
        <dbReference type="PROSITE" id="PS50213"/>
    </source>
</evidence>
<dbReference type="Pfam" id="PF02469">
    <property type="entry name" value="Fasciclin"/>
    <property type="match status" value="2"/>
</dbReference>
<dbReference type="PROSITE" id="PS51257">
    <property type="entry name" value="PROKAR_LIPOPROTEIN"/>
    <property type="match status" value="1"/>
</dbReference>
<dbReference type="FunFam" id="2.30.180.10:FF:000032">
    <property type="entry name" value="Fasciclin domain-containing protein, putative"/>
    <property type="match status" value="1"/>
</dbReference>
<dbReference type="SMART" id="SM00554">
    <property type="entry name" value="FAS1"/>
    <property type="match status" value="2"/>
</dbReference>
<dbReference type="InterPro" id="IPR036378">
    <property type="entry name" value="FAS1_dom_sf"/>
</dbReference>